<evidence type="ECO:0000313" key="1">
    <source>
        <dbReference type="EMBL" id="CAK9026354.1"/>
    </source>
</evidence>
<evidence type="ECO:0000313" key="2">
    <source>
        <dbReference type="EMBL" id="CAK9026409.1"/>
    </source>
</evidence>
<comment type="caution">
    <text evidence="1">The sequence shown here is derived from an EMBL/GenBank/DDBJ whole genome shotgun (WGS) entry which is preliminary data.</text>
</comment>
<reference evidence="1 3" key="1">
    <citation type="submission" date="2024-02" db="EMBL/GenBank/DDBJ databases">
        <authorList>
            <person name="Chen Y."/>
            <person name="Shah S."/>
            <person name="Dougan E. K."/>
            <person name="Thang M."/>
            <person name="Chan C."/>
        </authorList>
    </citation>
    <scope>NUCLEOTIDE SEQUENCE [LARGE SCALE GENOMIC DNA]</scope>
</reference>
<evidence type="ECO:0000313" key="3">
    <source>
        <dbReference type="Proteomes" id="UP001642484"/>
    </source>
</evidence>
<name>A0ABP0KHP6_9DINO</name>
<sequence length="107" mass="12306">MLLLHDCWWMTVDDSFSGGQWQRRRRTSDFGSSVVESLSCHRCSTAGHLSSIQSEENTSWGSFMGEEVISFQPFYDLRTRVISLTSVVRDFFAKLQEALQTEQFTPT</sequence>
<dbReference type="Proteomes" id="UP001642484">
    <property type="component" value="Unassembled WGS sequence"/>
</dbReference>
<dbReference type="EMBL" id="CAXAMN010008757">
    <property type="protein sequence ID" value="CAK9026409.1"/>
    <property type="molecule type" value="Genomic_DNA"/>
</dbReference>
<gene>
    <name evidence="1" type="ORF">CCMP2556_LOCUS16332</name>
    <name evidence="2" type="ORF">CCMP2556_LOCUS16357</name>
</gene>
<organism evidence="1 3">
    <name type="scientific">Durusdinium trenchii</name>
    <dbReference type="NCBI Taxonomy" id="1381693"/>
    <lineage>
        <taxon>Eukaryota</taxon>
        <taxon>Sar</taxon>
        <taxon>Alveolata</taxon>
        <taxon>Dinophyceae</taxon>
        <taxon>Suessiales</taxon>
        <taxon>Symbiodiniaceae</taxon>
        <taxon>Durusdinium</taxon>
    </lineage>
</organism>
<protein>
    <submittedName>
        <fullName evidence="1">Uncharacterized protein</fullName>
    </submittedName>
</protein>
<proteinExistence type="predicted"/>
<keyword evidence="3" id="KW-1185">Reference proteome</keyword>
<dbReference type="EMBL" id="CAXAMN010008735">
    <property type="protein sequence ID" value="CAK9026354.1"/>
    <property type="molecule type" value="Genomic_DNA"/>
</dbReference>
<accession>A0ABP0KHP6</accession>